<name>A0A2I1DYE2_9GLOM</name>
<dbReference type="Gene3D" id="1.10.510.10">
    <property type="entry name" value="Transferase(Phosphotransferase) domain 1"/>
    <property type="match status" value="1"/>
</dbReference>
<evidence type="ECO:0000313" key="3">
    <source>
        <dbReference type="EMBL" id="PKC70719.1"/>
    </source>
</evidence>
<reference evidence="2 5" key="1">
    <citation type="submission" date="2016-04" db="EMBL/GenBank/DDBJ databases">
        <title>Genome analyses suggest a sexual origin of heterokaryosis in a supposedly ancient asexual fungus.</title>
        <authorList>
            <person name="Ropars J."/>
            <person name="Sedzielewska K."/>
            <person name="Noel J."/>
            <person name="Charron P."/>
            <person name="Farinelli L."/>
            <person name="Marton T."/>
            <person name="Kruger M."/>
            <person name="Pelin A."/>
            <person name="Brachmann A."/>
            <person name="Corradi N."/>
        </authorList>
    </citation>
    <scope>NUCLEOTIDE SEQUENCE [LARGE SCALE GENOMIC DNA]</scope>
    <source>
        <strain evidence="2 5">A5</strain>
    </source>
</reference>
<dbReference type="VEuPathDB" id="FungiDB:RhiirFUN_009663"/>
<dbReference type="EMBL" id="LLXJ01000654">
    <property type="protein sequence ID" value="PKC07314.1"/>
    <property type="molecule type" value="Genomic_DNA"/>
</dbReference>
<dbReference type="AlphaFoldDB" id="A0A2I1DYE2"/>
<dbReference type="Proteomes" id="UP000232722">
    <property type="component" value="Unassembled WGS sequence"/>
</dbReference>
<dbReference type="InterPro" id="IPR011009">
    <property type="entry name" value="Kinase-like_dom_sf"/>
</dbReference>
<dbReference type="SUPFAM" id="SSF56112">
    <property type="entry name" value="Protein kinase-like (PK-like)"/>
    <property type="match status" value="1"/>
</dbReference>
<dbReference type="SMR" id="A0A2I1DYE2"/>
<dbReference type="GO" id="GO:0004672">
    <property type="term" value="F:protein kinase activity"/>
    <property type="evidence" value="ECO:0007669"/>
    <property type="project" value="InterPro"/>
</dbReference>
<dbReference type="EMBL" id="LLXH01000206">
    <property type="protein sequence ID" value="PKC70719.1"/>
    <property type="molecule type" value="Genomic_DNA"/>
</dbReference>
<evidence type="ECO:0000313" key="5">
    <source>
        <dbReference type="Proteomes" id="UP000232722"/>
    </source>
</evidence>
<reference evidence="3 4" key="3">
    <citation type="submission" date="2017-10" db="EMBL/GenBank/DDBJ databases">
        <title>Extensive intraspecific genome diversity in a model arbuscular mycorrhizal fungus.</title>
        <authorList>
            <person name="Chen E.C.H."/>
            <person name="Morin E."/>
            <person name="Baudet D."/>
            <person name="Noel J."/>
            <person name="Ndikumana S."/>
            <person name="Charron P."/>
            <person name="St-Onge C."/>
            <person name="Giorgi J."/>
            <person name="Grigoriev I.V."/>
            <person name="Roux C."/>
            <person name="Martin F.M."/>
            <person name="Corradi N."/>
        </authorList>
    </citation>
    <scope>NUCLEOTIDE SEQUENCE [LARGE SCALE GENOMIC DNA]</scope>
    <source>
        <strain evidence="3 4">A1</strain>
    </source>
</reference>
<dbReference type="OrthoDB" id="2403434at2759"/>
<reference evidence="3 4" key="4">
    <citation type="submission" date="2017-10" db="EMBL/GenBank/DDBJ databases">
        <title>Genome analyses suggest a sexual origin of heterokaryosis in a supposedly ancient asexual fungus.</title>
        <authorList>
            <person name="Corradi N."/>
            <person name="Sedzielewska K."/>
            <person name="Noel J."/>
            <person name="Charron P."/>
            <person name="Farinelli L."/>
            <person name="Marton T."/>
            <person name="Kruger M."/>
            <person name="Pelin A."/>
            <person name="Brachmann A."/>
            <person name="Corradi N."/>
        </authorList>
    </citation>
    <scope>NUCLEOTIDE SEQUENCE [LARGE SCALE GENOMIC DNA]</scope>
    <source>
        <strain evidence="3 4">A1</strain>
    </source>
</reference>
<organism evidence="2 5">
    <name type="scientific">Rhizophagus irregularis</name>
    <dbReference type="NCBI Taxonomy" id="588596"/>
    <lineage>
        <taxon>Eukaryota</taxon>
        <taxon>Fungi</taxon>
        <taxon>Fungi incertae sedis</taxon>
        <taxon>Mucoromycota</taxon>
        <taxon>Glomeromycotina</taxon>
        <taxon>Glomeromycetes</taxon>
        <taxon>Glomerales</taxon>
        <taxon>Glomeraceae</taxon>
        <taxon>Rhizophagus</taxon>
    </lineage>
</organism>
<proteinExistence type="predicted"/>
<evidence type="ECO:0000313" key="2">
    <source>
        <dbReference type="EMBL" id="PKC07314.1"/>
    </source>
</evidence>
<dbReference type="InterPro" id="IPR001245">
    <property type="entry name" value="Ser-Thr/Tyr_kinase_cat_dom"/>
</dbReference>
<feature type="domain" description="Serine-threonine/tyrosine-protein kinase catalytic" evidence="1">
    <location>
        <begin position="9"/>
        <end position="49"/>
    </location>
</feature>
<dbReference type="Proteomes" id="UP000232688">
    <property type="component" value="Unassembled WGS sequence"/>
</dbReference>
<gene>
    <name evidence="3" type="ORF">RhiirA1_454447</name>
    <name evidence="2" type="ORF">RhiirA5_418358</name>
</gene>
<protein>
    <recommendedName>
        <fullName evidence="1">Serine-threonine/tyrosine-protein kinase catalytic domain-containing protein</fullName>
    </recommendedName>
</protein>
<reference evidence="2 5" key="2">
    <citation type="submission" date="2017-09" db="EMBL/GenBank/DDBJ databases">
        <title>Extensive intraspecific genome diversity in a model arbuscular mycorrhizal fungus.</title>
        <authorList>
            <person name="Chen E.C."/>
            <person name="Morin E."/>
            <person name="Beaudet D."/>
            <person name="Noel J."/>
            <person name="Ndikumana S."/>
            <person name="Charron P."/>
            <person name="St-Onge C."/>
            <person name="Giorgi J."/>
            <person name="Grigoriev I.V."/>
            <person name="Roux C."/>
            <person name="Martin F.M."/>
            <person name="Corradi N."/>
        </authorList>
    </citation>
    <scope>NUCLEOTIDE SEQUENCE [LARGE SCALE GENOMIC DNA]</scope>
    <source>
        <strain evidence="2 5">A5</strain>
    </source>
</reference>
<evidence type="ECO:0000313" key="4">
    <source>
        <dbReference type="Proteomes" id="UP000232688"/>
    </source>
</evidence>
<evidence type="ECO:0000259" key="1">
    <source>
        <dbReference type="Pfam" id="PF07714"/>
    </source>
</evidence>
<dbReference type="Pfam" id="PF07714">
    <property type="entry name" value="PK_Tyr_Ser-Thr"/>
    <property type="match status" value="1"/>
</dbReference>
<accession>A0A2I1DYE2</accession>
<comment type="caution">
    <text evidence="2">The sequence shown here is derived from an EMBL/GenBank/DDBJ whole genome shotgun (WGS) entry which is preliminary data.</text>
</comment>
<sequence length="72" mass="8647">MKKCSIRKEVLRGYQYTKAADIYSFGILMNEFLSEEIPFNDIPHNEFLAVKISRFCKRTSIRWNNFKPIKRD</sequence>
<dbReference type="VEuPathDB" id="FungiDB:RhiirA1_454447"/>